<gene>
    <name evidence="2" type="primary">eif1a</name>
</gene>
<evidence type="ECO:0000256" key="3">
    <source>
        <dbReference type="PROSITE-ProRule" id="PRU00181"/>
    </source>
</evidence>
<reference evidence="7" key="1">
    <citation type="journal article" date="2014" name="Genome Biol. Evol.">
        <title>Pangenome evidence for extensive interdomain horizontal transfer affecting lineage core and shell genes in uncultured planktonic thaumarchaeota and euryarchaeota.</title>
        <authorList>
            <person name="Deschamps P."/>
            <person name="Zivanovic Y."/>
            <person name="Moreira D."/>
            <person name="Rodriguez-Valera F."/>
            <person name="Lopez-Garcia P."/>
        </authorList>
    </citation>
    <scope>NUCLEOTIDE SEQUENCE</scope>
</reference>
<dbReference type="Gene3D" id="2.40.50.140">
    <property type="entry name" value="Nucleic acid-binding proteins"/>
    <property type="match status" value="1"/>
</dbReference>
<dbReference type="InterPro" id="IPR012340">
    <property type="entry name" value="NA-bd_OB-fold"/>
</dbReference>
<keyword evidence="2 3" id="KW-0396">Initiation factor</keyword>
<organism evidence="7">
    <name type="scientific">uncultured marine group II/III euryarchaeote AD1000_96_E06</name>
    <dbReference type="NCBI Taxonomy" id="1457830"/>
    <lineage>
        <taxon>Archaea</taxon>
        <taxon>Methanobacteriati</taxon>
        <taxon>Methanobacteriota</taxon>
        <taxon>environmental samples</taxon>
    </lineage>
</organism>
<dbReference type="NCBIfam" id="TIGR00523">
    <property type="entry name" value="eIF-1A"/>
    <property type="match status" value="1"/>
</dbReference>
<keyword evidence="2 3" id="KW-0648">Protein biosynthesis</keyword>
<proteinExistence type="inferred from homology"/>
<dbReference type="SMART" id="SM00652">
    <property type="entry name" value="eIF1a"/>
    <property type="match status" value="1"/>
</dbReference>
<dbReference type="NCBIfam" id="NF003084">
    <property type="entry name" value="PRK04012.1-3"/>
    <property type="match status" value="1"/>
</dbReference>
<protein>
    <recommendedName>
        <fullName evidence="2">Translation initiation factor 1A</fullName>
        <shortName evidence="2">aIF-1A</shortName>
    </recommendedName>
</protein>
<feature type="compositionally biased region" description="Acidic residues" evidence="5">
    <location>
        <begin position="169"/>
        <end position="181"/>
    </location>
</feature>
<evidence type="ECO:0000256" key="4">
    <source>
        <dbReference type="RuleBase" id="RU004364"/>
    </source>
</evidence>
<evidence type="ECO:0000256" key="2">
    <source>
        <dbReference type="HAMAP-Rule" id="MF_00216"/>
    </source>
</evidence>
<dbReference type="InterPro" id="IPR006196">
    <property type="entry name" value="RNA-binding_domain_S1_IF1"/>
</dbReference>
<dbReference type="PANTHER" id="PTHR21668">
    <property type="entry name" value="EIF-1A"/>
    <property type="match status" value="1"/>
</dbReference>
<feature type="compositionally biased region" description="Acidic residues" evidence="5">
    <location>
        <begin position="148"/>
        <end position="161"/>
    </location>
</feature>
<dbReference type="EMBL" id="KF900503">
    <property type="protein sequence ID" value="AIE97264.1"/>
    <property type="molecule type" value="Genomic_DNA"/>
</dbReference>
<sequence length="181" mass="20539">MARREERVDTELLAQLESGAGDKIRVKLPNKKINEMFAIADQILGGRRVRAVCADGESRLARIPGKMRRRQWVREGDLIIVQPWDFQDAKADVRMRYTKTQSIYLSRKGVLPEIVDLFGMTEDQFNQDDDRDSKIDSTPAAEPTSEAESVDEAEDGEDEVEDKPTAVWADDDDDDIDSFFG</sequence>
<evidence type="ECO:0000313" key="7">
    <source>
        <dbReference type="EMBL" id="AIE97264.1"/>
    </source>
</evidence>
<comment type="function">
    <text evidence="1 2">Seems to be required for maximal rate of protein biosynthesis. Enhances ribosome dissociation into subunits and stabilizes the binding of the initiator Met-tRNA(I) to 40 S ribosomal subunits.</text>
</comment>
<evidence type="ECO:0000256" key="1">
    <source>
        <dbReference type="ARBA" id="ARBA00025502"/>
    </source>
</evidence>
<dbReference type="NCBIfam" id="NF003085">
    <property type="entry name" value="PRK04012.1-5"/>
    <property type="match status" value="1"/>
</dbReference>
<evidence type="ECO:0000256" key="5">
    <source>
        <dbReference type="SAM" id="MobiDB-lite"/>
    </source>
</evidence>
<feature type="region of interest" description="Disordered" evidence="5">
    <location>
        <begin position="124"/>
        <end position="181"/>
    </location>
</feature>
<dbReference type="Pfam" id="PF01176">
    <property type="entry name" value="eIF-1a"/>
    <property type="match status" value="1"/>
</dbReference>
<dbReference type="SUPFAM" id="SSF50249">
    <property type="entry name" value="Nucleic acid-binding proteins"/>
    <property type="match status" value="1"/>
</dbReference>
<evidence type="ECO:0000259" key="6">
    <source>
        <dbReference type="PROSITE" id="PS50832"/>
    </source>
</evidence>
<dbReference type="AlphaFoldDB" id="A0A075G175"/>
<dbReference type="GO" id="GO:0003743">
    <property type="term" value="F:translation initiation factor activity"/>
    <property type="evidence" value="ECO:0007669"/>
    <property type="project" value="UniProtKB-UniRule"/>
</dbReference>
<dbReference type="CDD" id="cd05793">
    <property type="entry name" value="S1_IF1A"/>
    <property type="match status" value="1"/>
</dbReference>
<comment type="similarity">
    <text evidence="2 4">Belongs to the eIF-1A family.</text>
</comment>
<accession>A0A075G175</accession>
<dbReference type="HAMAP" id="MF_00216">
    <property type="entry name" value="aIF_1A"/>
    <property type="match status" value="1"/>
</dbReference>
<dbReference type="PROSITE" id="PS50832">
    <property type="entry name" value="S1_IF1_TYPE"/>
    <property type="match status" value="1"/>
</dbReference>
<dbReference type="GO" id="GO:0003723">
    <property type="term" value="F:RNA binding"/>
    <property type="evidence" value="ECO:0007669"/>
    <property type="project" value="InterPro"/>
</dbReference>
<feature type="domain" description="S1-like" evidence="6">
    <location>
        <begin position="24"/>
        <end position="98"/>
    </location>
</feature>
<dbReference type="InterPro" id="IPR001253">
    <property type="entry name" value="TIF_eIF-1A"/>
</dbReference>
<name>A0A075G175_9EURY</name>